<sequence>MAQMTPKGQAIPMTYNDRLLELVLLDGGKVVQLLGPGGVVLDTLKAPLFEKATLMNKYEHTRFIKAERNKFFNAAEVDHYDTSIIPVRAYFNEEEDENFTEIPENTYRKLKKTGVID</sequence>
<evidence type="ECO:0000313" key="1">
    <source>
        <dbReference type="EMBL" id="QHW33040.1"/>
    </source>
</evidence>
<gene>
    <name evidence="1" type="ORF">GZH47_21050</name>
</gene>
<organism evidence="1 2">
    <name type="scientific">Paenibacillus rhizovicinus</name>
    <dbReference type="NCBI Taxonomy" id="2704463"/>
    <lineage>
        <taxon>Bacteria</taxon>
        <taxon>Bacillati</taxon>
        <taxon>Bacillota</taxon>
        <taxon>Bacilli</taxon>
        <taxon>Bacillales</taxon>
        <taxon>Paenibacillaceae</taxon>
        <taxon>Paenibacillus</taxon>
    </lineage>
</organism>
<dbReference type="AlphaFoldDB" id="A0A6C0P394"/>
<accession>A0A6C0P394</accession>
<keyword evidence="2" id="KW-1185">Reference proteome</keyword>
<protein>
    <submittedName>
        <fullName evidence="1">Uncharacterized protein</fullName>
    </submittedName>
</protein>
<dbReference type="KEGG" id="prz:GZH47_21050"/>
<evidence type="ECO:0000313" key="2">
    <source>
        <dbReference type="Proteomes" id="UP000479114"/>
    </source>
</evidence>
<reference evidence="1 2" key="1">
    <citation type="submission" date="2020-02" db="EMBL/GenBank/DDBJ databases">
        <title>Paenibacillus sp. nov., isolated from rhizosphere soil of tomato.</title>
        <authorList>
            <person name="Weon H.-Y."/>
            <person name="Lee S.A."/>
        </authorList>
    </citation>
    <scope>NUCLEOTIDE SEQUENCE [LARGE SCALE GENOMIC DNA]</scope>
    <source>
        <strain evidence="1 2">14171R-81</strain>
    </source>
</reference>
<name>A0A6C0P394_9BACL</name>
<dbReference type="EMBL" id="CP048286">
    <property type="protein sequence ID" value="QHW33040.1"/>
    <property type="molecule type" value="Genomic_DNA"/>
</dbReference>
<proteinExistence type="predicted"/>
<dbReference type="RefSeq" id="WP_162642953.1">
    <property type="nucleotide sequence ID" value="NZ_CP048286.1"/>
</dbReference>
<dbReference type="Proteomes" id="UP000479114">
    <property type="component" value="Chromosome"/>
</dbReference>